<comment type="caution">
    <text evidence="1">The sequence shown here is derived from an EMBL/GenBank/DDBJ whole genome shotgun (WGS) entry which is preliminary data.</text>
</comment>
<name>A0ABP8DMW5_9ACTN</name>
<proteinExistence type="predicted"/>
<dbReference type="Proteomes" id="UP001500620">
    <property type="component" value="Unassembled WGS sequence"/>
</dbReference>
<dbReference type="SUPFAM" id="SSF52540">
    <property type="entry name" value="P-loop containing nucleoside triphosphate hydrolases"/>
    <property type="match status" value="1"/>
</dbReference>
<sequence>MTPGADGPLFDVVPVTFSEFRDYARLDGMEEELHRVVGLLRALGGAELQWEAPAQDRTLSAVIERLDGWADPGRPRSSVLLWMGHGESDGNKAWLAAYDSRRGRSGTAVNLNTLADAIGEEWRRRLHSDTWSLVVVEACRAEAVAAGLTALLAGQRPLPRRLAVIGVGGDGPTYLGELHAALSSTIGAYTVNDETIDLEDLVTELKKKLPGGAVWSFWLHEAPPLARPGLPAGPVTAPVDVYHDLMAFIGRLQADLRAHFVPSAQGGAEGERSWFFTGRRRDRRRIATWLRTATEGMAIVTGPPGSGKSALLGNLVAYADPVLRELLIGAGQLEHLPESERPPDGVFDAVIHLTGLDVRDVLSRLAAAAGLAEPSADADIGERVESLLGRLRDRDAPLTVLVDAVDEAVLPLTVAGSLLRRLAGLPRTRVVAGTRSSTNERLDGPVPADQNVLDALGGAEHCKVFRVEREPGALADYVVRRLTAARAEGTFAADDATIDDLAEQIANRPGQEFLYARLAVHKILNPEDGYPGAPGDGR</sequence>
<protein>
    <submittedName>
        <fullName evidence="1">Uncharacterized protein</fullName>
    </submittedName>
</protein>
<organism evidence="1 2">
    <name type="scientific">Dactylosporangium darangshiense</name>
    <dbReference type="NCBI Taxonomy" id="579108"/>
    <lineage>
        <taxon>Bacteria</taxon>
        <taxon>Bacillati</taxon>
        <taxon>Actinomycetota</taxon>
        <taxon>Actinomycetes</taxon>
        <taxon>Micromonosporales</taxon>
        <taxon>Micromonosporaceae</taxon>
        <taxon>Dactylosporangium</taxon>
    </lineage>
</organism>
<accession>A0ABP8DMW5</accession>
<gene>
    <name evidence="1" type="ORF">GCM10022255_086850</name>
</gene>
<dbReference type="Gene3D" id="3.40.50.300">
    <property type="entry name" value="P-loop containing nucleotide triphosphate hydrolases"/>
    <property type="match status" value="1"/>
</dbReference>
<dbReference type="EMBL" id="BAABAT010000038">
    <property type="protein sequence ID" value="GAA4259978.1"/>
    <property type="molecule type" value="Genomic_DNA"/>
</dbReference>
<evidence type="ECO:0000313" key="1">
    <source>
        <dbReference type="EMBL" id="GAA4259978.1"/>
    </source>
</evidence>
<reference evidence="2" key="1">
    <citation type="journal article" date="2019" name="Int. J. Syst. Evol. Microbiol.">
        <title>The Global Catalogue of Microorganisms (GCM) 10K type strain sequencing project: providing services to taxonomists for standard genome sequencing and annotation.</title>
        <authorList>
            <consortium name="The Broad Institute Genomics Platform"/>
            <consortium name="The Broad Institute Genome Sequencing Center for Infectious Disease"/>
            <person name="Wu L."/>
            <person name="Ma J."/>
        </authorList>
    </citation>
    <scope>NUCLEOTIDE SEQUENCE [LARGE SCALE GENOMIC DNA]</scope>
    <source>
        <strain evidence="2">JCM 17441</strain>
    </source>
</reference>
<dbReference type="InterPro" id="IPR027417">
    <property type="entry name" value="P-loop_NTPase"/>
</dbReference>
<keyword evidence="2" id="KW-1185">Reference proteome</keyword>
<evidence type="ECO:0000313" key="2">
    <source>
        <dbReference type="Proteomes" id="UP001500620"/>
    </source>
</evidence>